<feature type="compositionally biased region" description="Basic and acidic residues" evidence="1">
    <location>
        <begin position="21"/>
        <end position="35"/>
    </location>
</feature>
<organism evidence="2 3">
    <name type="scientific">Liquidambar formosana</name>
    <name type="common">Formosan gum</name>
    <dbReference type="NCBI Taxonomy" id="63359"/>
    <lineage>
        <taxon>Eukaryota</taxon>
        <taxon>Viridiplantae</taxon>
        <taxon>Streptophyta</taxon>
        <taxon>Embryophyta</taxon>
        <taxon>Tracheophyta</taxon>
        <taxon>Spermatophyta</taxon>
        <taxon>Magnoliopsida</taxon>
        <taxon>eudicotyledons</taxon>
        <taxon>Gunneridae</taxon>
        <taxon>Pentapetalae</taxon>
        <taxon>Saxifragales</taxon>
        <taxon>Altingiaceae</taxon>
        <taxon>Liquidambar</taxon>
    </lineage>
</organism>
<keyword evidence="3" id="KW-1185">Reference proteome</keyword>
<accession>A0AAP0XAY6</accession>
<feature type="compositionally biased region" description="Low complexity" evidence="1">
    <location>
        <begin position="9"/>
        <end position="20"/>
    </location>
</feature>
<dbReference type="Proteomes" id="UP001415857">
    <property type="component" value="Unassembled WGS sequence"/>
</dbReference>
<sequence length="145" mass="16336">MSKYHDIRSVSSASHSVNDSTMRKDNQNLEIKDRQLRDAYGNYRSDSVMENAFEDRYDPSKSYDVFQDDVNSSSNRIAFFPAGGHRSDYHKKSWGAVSLCEIVRRSQLLSKGDKKCVGLHPCMDFCNVNRDNGVVCNGLRGESGG</sequence>
<reference evidence="2 3" key="1">
    <citation type="journal article" date="2024" name="Plant J.">
        <title>Genome sequences and population genomics reveal climatic adaptation and genomic divergence between two closely related sweetgum species.</title>
        <authorList>
            <person name="Xu W.Q."/>
            <person name="Ren C.Q."/>
            <person name="Zhang X.Y."/>
            <person name="Comes H.P."/>
            <person name="Liu X.H."/>
            <person name="Li Y.G."/>
            <person name="Kettle C.J."/>
            <person name="Jalonen R."/>
            <person name="Gaisberger H."/>
            <person name="Ma Y.Z."/>
            <person name="Qiu Y.X."/>
        </authorList>
    </citation>
    <scope>NUCLEOTIDE SEQUENCE [LARGE SCALE GENOMIC DNA]</scope>
    <source>
        <strain evidence="2">Hangzhou</strain>
    </source>
</reference>
<dbReference type="AlphaFoldDB" id="A0AAP0XAY6"/>
<evidence type="ECO:0000313" key="3">
    <source>
        <dbReference type="Proteomes" id="UP001415857"/>
    </source>
</evidence>
<feature type="region of interest" description="Disordered" evidence="1">
    <location>
        <begin position="1"/>
        <end position="35"/>
    </location>
</feature>
<gene>
    <name evidence="2" type="ORF">L1049_020775</name>
</gene>
<dbReference type="EMBL" id="JBBPBK010000001">
    <property type="protein sequence ID" value="KAK9292795.1"/>
    <property type="molecule type" value="Genomic_DNA"/>
</dbReference>
<proteinExistence type="predicted"/>
<protein>
    <submittedName>
        <fullName evidence="2">Uncharacterized protein</fullName>
    </submittedName>
</protein>
<name>A0AAP0XAY6_LIQFO</name>
<evidence type="ECO:0000256" key="1">
    <source>
        <dbReference type="SAM" id="MobiDB-lite"/>
    </source>
</evidence>
<comment type="caution">
    <text evidence="2">The sequence shown here is derived from an EMBL/GenBank/DDBJ whole genome shotgun (WGS) entry which is preliminary data.</text>
</comment>
<evidence type="ECO:0000313" key="2">
    <source>
        <dbReference type="EMBL" id="KAK9292795.1"/>
    </source>
</evidence>